<dbReference type="PANTHER" id="PTHR11647:SF1">
    <property type="entry name" value="COLLAPSIN RESPONSE MEDIATOR PROTEIN"/>
    <property type="match status" value="1"/>
</dbReference>
<dbReference type="Gene3D" id="2.30.40.10">
    <property type="entry name" value="Urease, subunit C, domain 1"/>
    <property type="match status" value="1"/>
</dbReference>
<comment type="caution">
    <text evidence="6">The sequence shown here is derived from an EMBL/GenBank/DDBJ whole genome shotgun (WGS) entry which is preliminary data.</text>
</comment>
<dbReference type="InterPro" id="IPR032466">
    <property type="entry name" value="Metal_Hydrolase"/>
</dbReference>
<keyword evidence="7" id="KW-1185">Reference proteome</keyword>
<comment type="similarity">
    <text evidence="2">Belongs to the metallo-dependent hydrolases superfamily. Hydantoinase/dihydropyrimidinase family.</text>
</comment>
<dbReference type="Pfam" id="PF01979">
    <property type="entry name" value="Amidohydro_1"/>
    <property type="match status" value="1"/>
</dbReference>
<reference evidence="6 7" key="1">
    <citation type="submission" date="2021-04" db="EMBL/GenBank/DDBJ databases">
        <title>Ruania sp. nov., isolated from sandy soil of mangrove forest.</title>
        <authorList>
            <person name="Ge X."/>
            <person name="Huang R."/>
            <person name="Liu W."/>
        </authorList>
    </citation>
    <scope>NUCLEOTIDE SEQUENCE [LARGE SCALE GENOMIC DNA]</scope>
    <source>
        <strain evidence="6 7">N2-46</strain>
    </source>
</reference>
<evidence type="ECO:0000313" key="6">
    <source>
        <dbReference type="EMBL" id="MBZ2195464.1"/>
    </source>
</evidence>
<dbReference type="Proteomes" id="UP000826651">
    <property type="component" value="Unassembled WGS sequence"/>
</dbReference>
<comment type="cofactor">
    <cofactor evidence="1">
        <name>Zn(2+)</name>
        <dbReference type="ChEBI" id="CHEBI:29105"/>
    </cofactor>
</comment>
<dbReference type="EMBL" id="JAGSHT010000005">
    <property type="protein sequence ID" value="MBZ2195464.1"/>
    <property type="molecule type" value="Genomic_DNA"/>
</dbReference>
<evidence type="ECO:0000259" key="5">
    <source>
        <dbReference type="Pfam" id="PF01979"/>
    </source>
</evidence>
<dbReference type="Gene3D" id="3.20.20.140">
    <property type="entry name" value="Metal-dependent hydrolases"/>
    <property type="match status" value="1"/>
</dbReference>
<dbReference type="InterPro" id="IPR050378">
    <property type="entry name" value="Metallo-dep_Hydrolases_sf"/>
</dbReference>
<accession>A0ABS7S553</accession>
<dbReference type="InterPro" id="IPR011778">
    <property type="entry name" value="Hydantoinase/dihydroPyrase"/>
</dbReference>
<evidence type="ECO:0000256" key="1">
    <source>
        <dbReference type="ARBA" id="ARBA00001947"/>
    </source>
</evidence>
<evidence type="ECO:0000313" key="7">
    <source>
        <dbReference type="Proteomes" id="UP000826651"/>
    </source>
</evidence>
<evidence type="ECO:0000256" key="2">
    <source>
        <dbReference type="ARBA" id="ARBA00008829"/>
    </source>
</evidence>
<dbReference type="InterPro" id="IPR011059">
    <property type="entry name" value="Metal-dep_hydrolase_composite"/>
</dbReference>
<proteinExistence type="inferred from homology"/>
<sequence>MSAPDLVIRGGDVVNADSVVRADICVSRGRVSALTEPGAAPPAEHEVDATGLLVLPGGVDPHCHVGFTSGEFTTLDDYPAATRAAVHGGTTTIVDFGIPVPGERVVDAVHRQREQAPRGYCDSGLHACVVDWDETTGGQLDQLAGEGVVTVKMFTTYRDETMADEETILRTMKHLRTLGGMVYIHCESNTIVEDTQNVVAAGGDISAHRHHETRPELSESAAVAAVLALAEHADAPVYFVHQSTPEAVALVERARREGRRAYGEVVVHHLTLDQGAYASDHPERFVCCPPLRSAHTVQGLRQKLVTGALSTIGSDHCCYDTGQKVAAKHDVRAMPNGLPGVETRLPVAFSEFVSSGLMPVTQFVDLTATSPARLNGLYPRKGLIAPGSDADLVLWDPQATATVRSSDLHMATDYTPYEGRPLRGLPVTVLVRGRIVVRDRAFIADEPHGQFVPASPIHAAR</sequence>
<feature type="domain" description="Amidohydrolase-related" evidence="5">
    <location>
        <begin position="53"/>
        <end position="436"/>
    </location>
</feature>
<evidence type="ECO:0000256" key="3">
    <source>
        <dbReference type="ARBA" id="ARBA00022723"/>
    </source>
</evidence>
<dbReference type="SUPFAM" id="SSF51338">
    <property type="entry name" value="Composite domain of metallo-dependent hydrolases"/>
    <property type="match status" value="2"/>
</dbReference>
<gene>
    <name evidence="6" type="primary">hydA</name>
    <name evidence="6" type="ORF">KCQ71_04825</name>
</gene>
<keyword evidence="3" id="KW-0479">Metal-binding</keyword>
<name>A0ABS7S553_9MICO</name>
<protein>
    <submittedName>
        <fullName evidence="6">Dihydropyrimidinase</fullName>
        <ecNumber evidence="6">3.5.2.2</ecNumber>
    </submittedName>
</protein>
<dbReference type="SUPFAM" id="SSF51556">
    <property type="entry name" value="Metallo-dependent hydrolases"/>
    <property type="match status" value="1"/>
</dbReference>
<dbReference type="RefSeq" id="WP_223403434.1">
    <property type="nucleotide sequence ID" value="NZ_JAGSHT010000005.1"/>
</dbReference>
<keyword evidence="4 6" id="KW-0378">Hydrolase</keyword>
<dbReference type="NCBIfam" id="TIGR02033">
    <property type="entry name" value="D-hydantoinase"/>
    <property type="match status" value="1"/>
</dbReference>
<evidence type="ECO:0000256" key="4">
    <source>
        <dbReference type="ARBA" id="ARBA00022801"/>
    </source>
</evidence>
<dbReference type="EC" id="3.5.2.2" evidence="6"/>
<dbReference type="PANTHER" id="PTHR11647">
    <property type="entry name" value="HYDRANTOINASE/DIHYDROPYRIMIDINASE FAMILY MEMBER"/>
    <property type="match status" value="1"/>
</dbReference>
<organism evidence="6 7">
    <name type="scientific">Occultella gossypii</name>
    <dbReference type="NCBI Taxonomy" id="2800820"/>
    <lineage>
        <taxon>Bacteria</taxon>
        <taxon>Bacillati</taxon>
        <taxon>Actinomycetota</taxon>
        <taxon>Actinomycetes</taxon>
        <taxon>Micrococcales</taxon>
        <taxon>Ruaniaceae</taxon>
        <taxon>Occultella</taxon>
    </lineage>
</organism>
<dbReference type="GO" id="GO:0004157">
    <property type="term" value="F:dihydropyrimidinase activity"/>
    <property type="evidence" value="ECO:0007669"/>
    <property type="project" value="UniProtKB-EC"/>
</dbReference>
<dbReference type="InterPro" id="IPR006680">
    <property type="entry name" value="Amidohydro-rel"/>
</dbReference>